<feature type="domain" description="SMAUG/ZCCHC2-like PHAT" evidence="2">
    <location>
        <begin position="54"/>
        <end position="155"/>
    </location>
</feature>
<dbReference type="Proteomes" id="UP000694941">
    <property type="component" value="Unplaced"/>
</dbReference>
<dbReference type="InterPro" id="IPR058599">
    <property type="entry name" value="PHAT_Smg/ZCCHC2-like"/>
</dbReference>
<name>A0ABM1SBD5_LIMPO</name>
<dbReference type="GeneID" id="111085645"/>
<feature type="domain" description="RNA-binding protein vts1-like alpha-helical" evidence="1">
    <location>
        <begin position="4"/>
        <end position="48"/>
    </location>
</feature>
<dbReference type="Pfam" id="PF25479">
    <property type="entry name" value="Vts1"/>
    <property type="match status" value="1"/>
</dbReference>
<evidence type="ECO:0000259" key="1">
    <source>
        <dbReference type="Pfam" id="PF25479"/>
    </source>
</evidence>
<dbReference type="InterPro" id="IPR042344">
    <property type="entry name" value="ZCCHC14"/>
</dbReference>
<gene>
    <name evidence="4" type="primary">LOC111085645</name>
</gene>
<proteinExistence type="predicted"/>
<dbReference type="InterPro" id="IPR057327">
    <property type="entry name" value="Vts1_dom"/>
</dbReference>
<dbReference type="Pfam" id="PF26034">
    <property type="entry name" value="PHAT_SMAUG"/>
    <property type="match status" value="1"/>
</dbReference>
<protein>
    <submittedName>
        <fullName evidence="4">Zinc finger CCHC domain-containing protein 2-like</fullName>
    </submittedName>
</protein>
<dbReference type="RefSeq" id="XP_022240940.1">
    <property type="nucleotide sequence ID" value="XM_022385232.1"/>
</dbReference>
<sequence>MVCKEEVCSWFIELNGSKRIDLICGLLNMCLPLELRFFGTCLEELGKKDFYHFRDVEQKANNEKDLKDLSVHNIRDNVTRSKLIVYLALLNSSNPACANTFYQILTSFNRETDKHELSNGEVASEIILLLTMAVHHPAFTFEQKSALAEQLVWVEKMVGSEINECHSAKKLSANSLSSAISSVYNSNTSAHTSLPLSAVPHLLPAESISLPKSITSAVTSTCPLVCPARCKPDHCPRGKYHLLFCLAHLASKTCKYTSRQFQTHFFSKLFKKKHGRF</sequence>
<dbReference type="PANTHER" id="PTHR16195">
    <property type="entry name" value="ZINC FINGER CCHC DOMAIN CONTAINING PROTEIN"/>
    <property type="match status" value="1"/>
</dbReference>
<evidence type="ECO:0000259" key="2">
    <source>
        <dbReference type="Pfam" id="PF26034"/>
    </source>
</evidence>
<evidence type="ECO:0000313" key="3">
    <source>
        <dbReference type="Proteomes" id="UP000694941"/>
    </source>
</evidence>
<organism evidence="3 4">
    <name type="scientific">Limulus polyphemus</name>
    <name type="common">Atlantic horseshoe crab</name>
    <dbReference type="NCBI Taxonomy" id="6850"/>
    <lineage>
        <taxon>Eukaryota</taxon>
        <taxon>Metazoa</taxon>
        <taxon>Ecdysozoa</taxon>
        <taxon>Arthropoda</taxon>
        <taxon>Chelicerata</taxon>
        <taxon>Merostomata</taxon>
        <taxon>Xiphosura</taxon>
        <taxon>Limulidae</taxon>
        <taxon>Limulus</taxon>
    </lineage>
</organism>
<keyword evidence="3" id="KW-1185">Reference proteome</keyword>
<evidence type="ECO:0000313" key="4">
    <source>
        <dbReference type="RefSeq" id="XP_022240940.1"/>
    </source>
</evidence>
<reference evidence="4" key="1">
    <citation type="submission" date="2025-08" db="UniProtKB">
        <authorList>
            <consortium name="RefSeq"/>
        </authorList>
    </citation>
    <scope>IDENTIFICATION</scope>
    <source>
        <tissue evidence="4">Muscle</tissue>
    </source>
</reference>
<accession>A0ABM1SBD5</accession>
<dbReference type="PANTHER" id="PTHR16195:SF16">
    <property type="entry name" value="ZINC FINGER CCHC DOMAIN-CONTAINING PROTEIN 14"/>
    <property type="match status" value="1"/>
</dbReference>